<dbReference type="Proteomes" id="UP000191931">
    <property type="component" value="Unassembled WGS sequence"/>
</dbReference>
<dbReference type="Pfam" id="PF07603">
    <property type="entry name" value="Lcl_C"/>
    <property type="match status" value="1"/>
</dbReference>
<organism evidence="3 4">
    <name type="scientific">Desulfamplus magnetovallimortis</name>
    <dbReference type="NCBI Taxonomy" id="1246637"/>
    <lineage>
        <taxon>Bacteria</taxon>
        <taxon>Pseudomonadati</taxon>
        <taxon>Thermodesulfobacteriota</taxon>
        <taxon>Desulfobacteria</taxon>
        <taxon>Desulfobacterales</taxon>
        <taxon>Desulfobacteraceae</taxon>
        <taxon>Desulfamplus</taxon>
    </lineage>
</organism>
<dbReference type="Gene3D" id="2.60.40.10">
    <property type="entry name" value="Immunoglobulins"/>
    <property type="match status" value="3"/>
</dbReference>
<evidence type="ECO:0000256" key="1">
    <source>
        <dbReference type="SAM" id="SignalP"/>
    </source>
</evidence>
<feature type="domain" description="PKD" evidence="2">
    <location>
        <begin position="152"/>
        <end position="233"/>
    </location>
</feature>
<dbReference type="AlphaFoldDB" id="A0A1W1H7Y4"/>
<protein>
    <recommendedName>
        <fullName evidence="2">PKD domain-containing protein</fullName>
    </recommendedName>
</protein>
<feature type="signal peptide" evidence="1">
    <location>
        <begin position="1"/>
        <end position="20"/>
    </location>
</feature>
<dbReference type="InterPro" id="IPR000601">
    <property type="entry name" value="PKD_dom"/>
</dbReference>
<dbReference type="InterPro" id="IPR001096">
    <property type="entry name" value="Peptidase_C13"/>
</dbReference>
<feature type="domain" description="PKD" evidence="2">
    <location>
        <begin position="242"/>
        <end position="322"/>
    </location>
</feature>
<dbReference type="EMBL" id="FWEV01000047">
    <property type="protein sequence ID" value="SLM28582.1"/>
    <property type="molecule type" value="Genomic_DNA"/>
</dbReference>
<keyword evidence="1" id="KW-0732">Signal</keyword>
<dbReference type="InterPro" id="IPR035986">
    <property type="entry name" value="PKD_dom_sf"/>
</dbReference>
<proteinExistence type="predicted"/>
<reference evidence="3 4" key="1">
    <citation type="submission" date="2017-03" db="EMBL/GenBank/DDBJ databases">
        <authorList>
            <person name="Afonso C.L."/>
            <person name="Miller P.J."/>
            <person name="Scott M.A."/>
            <person name="Spackman E."/>
            <person name="Goraichik I."/>
            <person name="Dimitrov K.M."/>
            <person name="Suarez D.L."/>
            <person name="Swayne D.E."/>
        </authorList>
    </citation>
    <scope>NUCLEOTIDE SEQUENCE [LARGE SCALE GENOMIC DNA]</scope>
    <source>
        <strain evidence="3">PRJEB14757</strain>
    </source>
</reference>
<dbReference type="InterPro" id="IPR013783">
    <property type="entry name" value="Ig-like_fold"/>
</dbReference>
<dbReference type="Gene3D" id="3.40.50.1460">
    <property type="match status" value="1"/>
</dbReference>
<dbReference type="SUPFAM" id="SSF49299">
    <property type="entry name" value="PKD domain"/>
    <property type="match status" value="3"/>
</dbReference>
<keyword evidence="4" id="KW-1185">Reference proteome</keyword>
<feature type="domain" description="PKD" evidence="2">
    <location>
        <begin position="335"/>
        <end position="415"/>
    </location>
</feature>
<dbReference type="RefSeq" id="WP_080804951.1">
    <property type="nucleotide sequence ID" value="NZ_LT828549.1"/>
</dbReference>
<dbReference type="OrthoDB" id="5423146at2"/>
<sequence>MKKINILCLLMITLTTPLFAVGPYVDNGNGTVTDKGTGLIWQQTDDGVERTWEEALEYCESLTLDTKSDWRLPNIRELETIVDDSLYGPAINTDYFKNAKSDVYWSGSTLANYTDYAWNVYFISGNVDYYYKTDDYYVRCVRSGSSGSFDPLTLSITASAASGDAPLQVSFTASPGGGVAPYQYNWTFGDSSSNSSLQYASHTYTSPGSFTATCTLTDSEGTIKSASTKITVTEAPQPNQPPSCSITPSVTEGNAPLTVRFTAQGEDPEGGTLIWYWAFGDGASGHGSSVTHEYDAAGTYSVWLSATDEAGESGYATVDINVSDPPDEPVIIDPLTLLISASSESGDAPLPISFTAAPGGGVAPYQYNWTFGDGSSNSSLQYSSHTYTSPGSFTVTCTLTDSSGNTKSAYKTITVNEVPADQLTAFPSSLTVPLENTANIELTGGSGFYRVSSSDTDIVSYTLTDSTVTVTGESLGSADITVQDSDGKSVKIPVSVTQKIKAIIVAGSGPYSGNALWDNTLAACKYAYLVLMSRGYTHETILFLSADEINNIDIDGDGKFNEMDNYVTNDRLKNGITDWASDAKDVLVYMTGHGNSGKFRINPDGHLEADELSGWLTTLKSTIPGEVVFVYDSCYSGSFIPEIKNSGITSITSTGDDDVAFFTSNGQLSFSSFFFQGIFNGENVTDSFLNAKNSTQFTYTSQCPMMDDNGNGIGNDDDDCERARDIYIGSRVETAEDIPAINDEKVTVSSSSGNGLTIHVESVISGNPVEKVWAVITPPDLDAGTSSDPVLDLPVVELARQANGGYMGVFSKASASGLYNVALFVEDNGGNRSFPVAVQFTRTTASSSCLSFMDDLGIDIPCVKYAGSEYYFSVRYQKDLTWAMSAMENSGTGDLCATMSDNFDLTIPCLEFLGTRYGFVFRHTGGNALSRNLAWDLDVGSLYILP</sequence>
<name>A0A1W1H7Y4_9BACT</name>
<feature type="chain" id="PRO_5012822695" description="PKD domain-containing protein" evidence="1">
    <location>
        <begin position="21"/>
        <end position="946"/>
    </location>
</feature>
<evidence type="ECO:0000313" key="3">
    <source>
        <dbReference type="EMBL" id="SLM28582.1"/>
    </source>
</evidence>
<dbReference type="CDD" id="cd00146">
    <property type="entry name" value="PKD"/>
    <property type="match status" value="3"/>
</dbReference>
<dbReference type="InterPro" id="IPR011460">
    <property type="entry name" value="Lcl_C"/>
</dbReference>
<dbReference type="PROSITE" id="PS50093">
    <property type="entry name" value="PKD"/>
    <property type="match status" value="3"/>
</dbReference>
<dbReference type="InterPro" id="IPR022409">
    <property type="entry name" value="PKD/Chitinase_dom"/>
</dbReference>
<dbReference type="Pfam" id="PF18911">
    <property type="entry name" value="PKD_4"/>
    <property type="match status" value="3"/>
</dbReference>
<dbReference type="GO" id="GO:0008233">
    <property type="term" value="F:peptidase activity"/>
    <property type="evidence" value="ECO:0007669"/>
    <property type="project" value="InterPro"/>
</dbReference>
<dbReference type="GO" id="GO:0006508">
    <property type="term" value="P:proteolysis"/>
    <property type="evidence" value="ECO:0007669"/>
    <property type="project" value="InterPro"/>
</dbReference>
<evidence type="ECO:0000313" key="4">
    <source>
        <dbReference type="Proteomes" id="UP000191931"/>
    </source>
</evidence>
<gene>
    <name evidence="3" type="ORF">MTBBW1_1400002</name>
</gene>
<dbReference type="STRING" id="1246637.MTBBW1_1400002"/>
<dbReference type="PANTHER" id="PTHR35812">
    <property type="entry name" value="LIPOPROTEIN"/>
    <property type="match status" value="1"/>
</dbReference>
<evidence type="ECO:0000259" key="2">
    <source>
        <dbReference type="PROSITE" id="PS50093"/>
    </source>
</evidence>
<dbReference type="PANTHER" id="PTHR35812:SF1">
    <property type="entry name" value="LIPOPROTEIN"/>
    <property type="match status" value="1"/>
</dbReference>
<accession>A0A1W1H7Y4</accession>
<dbReference type="SMART" id="SM00089">
    <property type="entry name" value="PKD"/>
    <property type="match status" value="3"/>
</dbReference>
<dbReference type="Pfam" id="PF01650">
    <property type="entry name" value="Peptidase_C13"/>
    <property type="match status" value="1"/>
</dbReference>